<dbReference type="STRING" id="3760.M5WTY2"/>
<comment type="similarity">
    <text evidence="1">Belongs to the peptidase C1 family.</text>
</comment>
<name>M5WTY2_PRUPE</name>
<feature type="domain" description="Peptidase C1A papain C-terminal" evidence="5">
    <location>
        <begin position="113"/>
        <end position="270"/>
    </location>
</feature>
<dbReference type="PANTHER" id="PTHR12411">
    <property type="entry name" value="CYSTEINE PROTEASE FAMILY C1-RELATED"/>
    <property type="match status" value="1"/>
</dbReference>
<gene>
    <name evidence="6" type="ORF">PRUPE_5G042600</name>
</gene>
<keyword evidence="4" id="KW-0788">Thiol protease</keyword>
<dbReference type="EMBL" id="CM007655">
    <property type="protein sequence ID" value="ONI06135.1"/>
    <property type="molecule type" value="Genomic_DNA"/>
</dbReference>
<dbReference type="Pfam" id="PF08246">
    <property type="entry name" value="Inhibitor_I29"/>
    <property type="match status" value="1"/>
</dbReference>
<reference evidence="6 7" key="1">
    <citation type="journal article" date="2013" name="Nat. Genet.">
        <title>The high-quality draft genome of peach (Prunus persica) identifies unique patterns of genetic diversity, domestication and genome evolution.</title>
        <authorList>
            <consortium name="International Peach Genome Initiative"/>
            <person name="Verde I."/>
            <person name="Abbott A.G."/>
            <person name="Scalabrin S."/>
            <person name="Jung S."/>
            <person name="Shu S."/>
            <person name="Marroni F."/>
            <person name="Zhebentyayeva T."/>
            <person name="Dettori M.T."/>
            <person name="Grimwood J."/>
            <person name="Cattonaro F."/>
            <person name="Zuccolo A."/>
            <person name="Rossini L."/>
            <person name="Jenkins J."/>
            <person name="Vendramin E."/>
            <person name="Meisel L.A."/>
            <person name="Decroocq V."/>
            <person name="Sosinski B."/>
            <person name="Prochnik S."/>
            <person name="Mitros T."/>
            <person name="Policriti A."/>
            <person name="Cipriani G."/>
            <person name="Dondini L."/>
            <person name="Ficklin S."/>
            <person name="Goodstein D.M."/>
            <person name="Xuan P."/>
            <person name="Del Fabbro C."/>
            <person name="Aramini V."/>
            <person name="Copetti D."/>
            <person name="Gonzalez S."/>
            <person name="Horner D.S."/>
            <person name="Falchi R."/>
            <person name="Lucas S."/>
            <person name="Mica E."/>
            <person name="Maldonado J."/>
            <person name="Lazzari B."/>
            <person name="Bielenberg D."/>
            <person name="Pirona R."/>
            <person name="Miculan M."/>
            <person name="Barakat A."/>
            <person name="Testolin R."/>
            <person name="Stella A."/>
            <person name="Tartarini S."/>
            <person name="Tonutti P."/>
            <person name="Arus P."/>
            <person name="Orellana A."/>
            <person name="Wells C."/>
            <person name="Main D."/>
            <person name="Vizzotto G."/>
            <person name="Silva H."/>
            <person name="Salamini F."/>
            <person name="Schmutz J."/>
            <person name="Morgante M."/>
            <person name="Rokhsar D.S."/>
        </authorList>
    </citation>
    <scope>NUCLEOTIDE SEQUENCE [LARGE SCALE GENOMIC DNA]</scope>
    <source>
        <strain evidence="7">cv. Nemared</strain>
    </source>
</reference>
<dbReference type="InterPro" id="IPR013128">
    <property type="entry name" value="Peptidase_C1A"/>
</dbReference>
<dbReference type="eggNOG" id="KOG1543">
    <property type="taxonomic scope" value="Eukaryota"/>
</dbReference>
<evidence type="ECO:0000313" key="6">
    <source>
        <dbReference type="EMBL" id="ONI06135.1"/>
    </source>
</evidence>
<dbReference type="SUPFAM" id="SSF54001">
    <property type="entry name" value="Cysteine proteinases"/>
    <property type="match status" value="1"/>
</dbReference>
<dbReference type="Pfam" id="PF00112">
    <property type="entry name" value="Peptidase_C1"/>
    <property type="match status" value="1"/>
</dbReference>
<dbReference type="GO" id="GO:0008234">
    <property type="term" value="F:cysteine-type peptidase activity"/>
    <property type="evidence" value="ECO:0007669"/>
    <property type="project" value="UniProtKB-KW"/>
</dbReference>
<dbReference type="Proteomes" id="UP000006882">
    <property type="component" value="Chromosome G5"/>
</dbReference>
<sequence>MGFDKKNFDVCSLLILYLANSKSEAMSEEPPSPSPSPSPAATSILSEENPANAYSSDEEKERRFTNFKKSFNFVKNFMKGPNKLYIVGLNLFANVDEVEMEAFHYRVPIMDNLPLVISSLKGVHKILVEALHAITFNLQQPSMMSVQQLIDCNSSNYGCWGLNTKQNYPYWGIEGTCDVIKEKGDALNIDTYAIVTTRIEDKLAYTLYEQPMVVSVNAHNSKFEKYKGGIFHEECIIKNSWGEGGFMKLLKNDGTLGGHCGIALDASYPALYEDYVE</sequence>
<dbReference type="Gene3D" id="3.90.70.10">
    <property type="entry name" value="Cysteine proteinases"/>
    <property type="match status" value="1"/>
</dbReference>
<evidence type="ECO:0000259" key="5">
    <source>
        <dbReference type="SMART" id="SM00645"/>
    </source>
</evidence>
<evidence type="ECO:0000256" key="4">
    <source>
        <dbReference type="ARBA" id="ARBA00022807"/>
    </source>
</evidence>
<dbReference type="SMART" id="SM00645">
    <property type="entry name" value="Pept_C1"/>
    <property type="match status" value="1"/>
</dbReference>
<dbReference type="GO" id="GO:0006508">
    <property type="term" value="P:proteolysis"/>
    <property type="evidence" value="ECO:0007669"/>
    <property type="project" value="UniProtKB-KW"/>
</dbReference>
<evidence type="ECO:0000256" key="1">
    <source>
        <dbReference type="ARBA" id="ARBA00008455"/>
    </source>
</evidence>
<dbReference type="InterPro" id="IPR000668">
    <property type="entry name" value="Peptidase_C1A_C"/>
</dbReference>
<proteinExistence type="inferred from homology"/>
<keyword evidence="7" id="KW-1185">Reference proteome</keyword>
<dbReference type="InterPro" id="IPR038765">
    <property type="entry name" value="Papain-like_cys_pep_sf"/>
</dbReference>
<evidence type="ECO:0000256" key="3">
    <source>
        <dbReference type="ARBA" id="ARBA00022801"/>
    </source>
</evidence>
<keyword evidence="2" id="KW-0645">Protease</keyword>
<dbReference type="AlphaFoldDB" id="M5WTY2"/>
<dbReference type="Gene3D" id="1.10.287.2250">
    <property type="match status" value="1"/>
</dbReference>
<dbReference type="HOGENOM" id="CLU_1006093_0_0_1"/>
<keyword evidence="3" id="KW-0378">Hydrolase</keyword>
<dbReference type="InterPro" id="IPR013201">
    <property type="entry name" value="Prot_inhib_I29"/>
</dbReference>
<organism evidence="6 7">
    <name type="scientific">Prunus persica</name>
    <name type="common">Peach</name>
    <name type="synonym">Amygdalus persica</name>
    <dbReference type="NCBI Taxonomy" id="3760"/>
    <lineage>
        <taxon>Eukaryota</taxon>
        <taxon>Viridiplantae</taxon>
        <taxon>Streptophyta</taxon>
        <taxon>Embryophyta</taxon>
        <taxon>Tracheophyta</taxon>
        <taxon>Spermatophyta</taxon>
        <taxon>Magnoliopsida</taxon>
        <taxon>eudicotyledons</taxon>
        <taxon>Gunneridae</taxon>
        <taxon>Pentapetalae</taxon>
        <taxon>rosids</taxon>
        <taxon>fabids</taxon>
        <taxon>Rosales</taxon>
        <taxon>Rosaceae</taxon>
        <taxon>Amygdaloideae</taxon>
        <taxon>Amygdaleae</taxon>
        <taxon>Prunus</taxon>
    </lineage>
</organism>
<evidence type="ECO:0000256" key="2">
    <source>
        <dbReference type="ARBA" id="ARBA00022670"/>
    </source>
</evidence>
<dbReference type="Gene3D" id="2.40.50.170">
    <property type="entry name" value="Cysteine proteinases. Chain C"/>
    <property type="match status" value="1"/>
</dbReference>
<evidence type="ECO:0000313" key="7">
    <source>
        <dbReference type="Proteomes" id="UP000006882"/>
    </source>
</evidence>
<dbReference type="Gramene" id="ONI06135">
    <property type="protein sequence ID" value="ONI06135"/>
    <property type="gene ID" value="PRUPE_5G042600"/>
</dbReference>
<accession>M5WTY2</accession>
<protein>
    <recommendedName>
        <fullName evidence="5">Peptidase C1A papain C-terminal domain-containing protein</fullName>
    </recommendedName>
</protein>